<organism evidence="2">
    <name type="scientific">Volvox carteri f. nagariensis</name>
    <dbReference type="NCBI Taxonomy" id="3068"/>
    <lineage>
        <taxon>Eukaryota</taxon>
        <taxon>Viridiplantae</taxon>
        <taxon>Chlorophyta</taxon>
        <taxon>core chlorophytes</taxon>
        <taxon>Chlorophyceae</taxon>
        <taxon>CS clade</taxon>
        <taxon>Chlamydomonadales</taxon>
        <taxon>Volvocaceae</taxon>
        <taxon>Volvox</taxon>
    </lineage>
</organism>
<proteinExistence type="predicted"/>
<feature type="non-terminal residue" evidence="1">
    <location>
        <position position="1"/>
    </location>
</feature>
<dbReference type="GeneID" id="9628593"/>
<reference evidence="1 2" key="1">
    <citation type="journal article" date="2010" name="Science">
        <title>Genomic analysis of organismal complexity in the multicellular green alga Volvox carteri.</title>
        <authorList>
            <person name="Prochnik S.E."/>
            <person name="Umen J."/>
            <person name="Nedelcu A.M."/>
            <person name="Hallmann A."/>
            <person name="Miller S.M."/>
            <person name="Nishii I."/>
            <person name="Ferris P."/>
            <person name="Kuo A."/>
            <person name="Mitros T."/>
            <person name="Fritz-Laylin L.K."/>
            <person name="Hellsten U."/>
            <person name="Chapman J."/>
            <person name="Simakov O."/>
            <person name="Rensing S.A."/>
            <person name="Terry A."/>
            <person name="Pangilinan J."/>
            <person name="Kapitonov V."/>
            <person name="Jurka J."/>
            <person name="Salamov A."/>
            <person name="Shapiro H."/>
            <person name="Schmutz J."/>
            <person name="Grimwood J."/>
            <person name="Lindquist E."/>
            <person name="Lucas S."/>
            <person name="Grigoriev I.V."/>
            <person name="Schmitt R."/>
            <person name="Kirk D."/>
            <person name="Rokhsar D.S."/>
        </authorList>
    </citation>
    <scope>NUCLEOTIDE SEQUENCE [LARGE SCALE GENOMIC DNA]</scope>
    <source>
        <strain evidence="2">f. Nagariensis / Eve</strain>
    </source>
</reference>
<name>D8U126_VOLCA</name>
<dbReference type="EMBL" id="GL378350">
    <property type="protein sequence ID" value="EFJ46485.1"/>
    <property type="molecule type" value="Genomic_DNA"/>
</dbReference>
<dbReference type="KEGG" id="vcn:VOLCADRAFT_118093"/>
<keyword evidence="2" id="KW-1185">Reference proteome</keyword>
<evidence type="ECO:0000313" key="1">
    <source>
        <dbReference type="EMBL" id="EFJ46485.1"/>
    </source>
</evidence>
<dbReference type="Proteomes" id="UP000001058">
    <property type="component" value="Unassembled WGS sequence"/>
</dbReference>
<gene>
    <name evidence="1" type="ORF">VOLCADRAFT_118093</name>
</gene>
<sequence length="166" mass="17151">DDWAGCVRGQQPSSGERTLARCLWRVGFSFTHPATGLAEGLTRDVFSDRHMLFGNPLLRQDVFGADADALLARWYTAEQDGKMSATLTAGLGSDGGGNSTVATPASTRLRPGGASECDSECRRWLAGRGVSAHLDVPYVDGVDVAAAAAVLQKAAQGIGAGAQGSG</sequence>
<dbReference type="InParanoid" id="D8U126"/>
<accession>D8U126</accession>
<dbReference type="AlphaFoldDB" id="D8U126"/>
<dbReference type="OrthoDB" id="533881at2759"/>
<protein>
    <submittedName>
        <fullName evidence="1">Uncharacterized protein</fullName>
    </submittedName>
</protein>
<evidence type="ECO:0000313" key="2">
    <source>
        <dbReference type="Proteomes" id="UP000001058"/>
    </source>
</evidence>
<dbReference type="RefSeq" id="XP_002952342.1">
    <property type="nucleotide sequence ID" value="XM_002952296.1"/>
</dbReference>